<evidence type="ECO:0000259" key="4">
    <source>
        <dbReference type="PROSITE" id="PS50110"/>
    </source>
</evidence>
<evidence type="ECO:0000313" key="6">
    <source>
        <dbReference type="Proteomes" id="UP000029736"/>
    </source>
</evidence>
<evidence type="ECO:0000256" key="2">
    <source>
        <dbReference type="PROSITE-ProRule" id="PRU00169"/>
    </source>
</evidence>
<keyword evidence="6" id="KW-1185">Reference proteome</keyword>
<dbReference type="InterPro" id="IPR016032">
    <property type="entry name" value="Sig_transdc_resp-reg_C-effctor"/>
</dbReference>
<dbReference type="InterPro" id="IPR039420">
    <property type="entry name" value="WalR-like"/>
</dbReference>
<reference evidence="5 6" key="1">
    <citation type="journal article" date="2014" name="Int. J. Syst. Evol. Microbiol.">
        <title>Phaeodactylibacter xiamenensis gen. nov., sp. nov., a member of the family Saprospiraceae isolated from the marine alga Phaeodactylum tricornutum.</title>
        <authorList>
            <person name="Chen Z.Jr."/>
            <person name="Lei X."/>
            <person name="Lai Q."/>
            <person name="Li Y."/>
            <person name="Zhang B."/>
            <person name="Zhang J."/>
            <person name="Zhang H."/>
            <person name="Yang L."/>
            <person name="Zheng W."/>
            <person name="Tian Y."/>
            <person name="Yu Z."/>
            <person name="Xu H.Jr."/>
            <person name="Zheng T."/>
        </authorList>
    </citation>
    <scope>NUCLEOTIDE SEQUENCE [LARGE SCALE GENOMIC DNA]</scope>
    <source>
        <strain evidence="5 6">KD52</strain>
    </source>
</reference>
<dbReference type="PROSITE" id="PS50110">
    <property type="entry name" value="RESPONSE_REGULATORY"/>
    <property type="match status" value="1"/>
</dbReference>
<dbReference type="RefSeq" id="WP_044219067.1">
    <property type="nucleotide sequence ID" value="NZ_JBKAGJ010000017.1"/>
</dbReference>
<dbReference type="GO" id="GO:0006355">
    <property type="term" value="P:regulation of DNA-templated transcription"/>
    <property type="evidence" value="ECO:0007669"/>
    <property type="project" value="InterPro"/>
</dbReference>
<dbReference type="GO" id="GO:0000160">
    <property type="term" value="P:phosphorelay signal transduction system"/>
    <property type="evidence" value="ECO:0007669"/>
    <property type="project" value="InterPro"/>
</dbReference>
<feature type="domain" description="HTH luxR-type" evidence="3">
    <location>
        <begin position="160"/>
        <end position="224"/>
    </location>
</feature>
<dbReference type="PANTHER" id="PTHR43214">
    <property type="entry name" value="TWO-COMPONENT RESPONSE REGULATOR"/>
    <property type="match status" value="1"/>
</dbReference>
<dbReference type="EMBL" id="JPOS01000019">
    <property type="protein sequence ID" value="KGE88404.1"/>
    <property type="molecule type" value="Genomic_DNA"/>
</dbReference>
<name>A0A098S763_9BACT</name>
<dbReference type="Pfam" id="PF00072">
    <property type="entry name" value="Response_reg"/>
    <property type="match status" value="1"/>
</dbReference>
<dbReference type="Gene3D" id="3.40.50.2300">
    <property type="match status" value="1"/>
</dbReference>
<comment type="caution">
    <text evidence="5">The sequence shown here is derived from an EMBL/GenBank/DDBJ whole genome shotgun (WGS) entry which is preliminary data.</text>
</comment>
<dbReference type="PROSITE" id="PS50043">
    <property type="entry name" value="HTH_LUXR_2"/>
    <property type="match status" value="1"/>
</dbReference>
<dbReference type="CDD" id="cd06170">
    <property type="entry name" value="LuxR_C_like"/>
    <property type="match status" value="1"/>
</dbReference>
<dbReference type="Pfam" id="PF00196">
    <property type="entry name" value="GerE"/>
    <property type="match status" value="1"/>
</dbReference>
<dbReference type="SMART" id="SM00421">
    <property type="entry name" value="HTH_LUXR"/>
    <property type="match status" value="1"/>
</dbReference>
<dbReference type="GO" id="GO:0003677">
    <property type="term" value="F:DNA binding"/>
    <property type="evidence" value="ECO:0007669"/>
    <property type="project" value="UniProtKB-KW"/>
</dbReference>
<dbReference type="SUPFAM" id="SSF52172">
    <property type="entry name" value="CheY-like"/>
    <property type="match status" value="1"/>
</dbReference>
<dbReference type="SMART" id="SM00448">
    <property type="entry name" value="REC"/>
    <property type="match status" value="1"/>
</dbReference>
<dbReference type="InterPro" id="IPR001789">
    <property type="entry name" value="Sig_transdc_resp-reg_receiver"/>
</dbReference>
<dbReference type="InterPro" id="IPR000792">
    <property type="entry name" value="Tscrpt_reg_LuxR_C"/>
</dbReference>
<evidence type="ECO:0000259" key="3">
    <source>
        <dbReference type="PROSITE" id="PS50043"/>
    </source>
</evidence>
<evidence type="ECO:0008006" key="7">
    <source>
        <dbReference type="Google" id="ProtNLM"/>
    </source>
</evidence>
<protein>
    <recommendedName>
        <fullName evidence="7">Response regulatory domain-containing protein</fullName>
    </recommendedName>
</protein>
<dbReference type="STRING" id="1524460.IX84_09435"/>
<evidence type="ECO:0000256" key="1">
    <source>
        <dbReference type="ARBA" id="ARBA00023125"/>
    </source>
</evidence>
<feature type="domain" description="Response regulatory" evidence="4">
    <location>
        <begin position="6"/>
        <end position="125"/>
    </location>
</feature>
<keyword evidence="2" id="KW-0597">Phosphoprotein</keyword>
<organism evidence="5 6">
    <name type="scientific">Phaeodactylibacter xiamenensis</name>
    <dbReference type="NCBI Taxonomy" id="1524460"/>
    <lineage>
        <taxon>Bacteria</taxon>
        <taxon>Pseudomonadati</taxon>
        <taxon>Bacteroidota</taxon>
        <taxon>Saprospiria</taxon>
        <taxon>Saprospirales</taxon>
        <taxon>Haliscomenobacteraceae</taxon>
        <taxon>Phaeodactylibacter</taxon>
    </lineage>
</organism>
<dbReference type="InterPro" id="IPR011006">
    <property type="entry name" value="CheY-like_superfamily"/>
</dbReference>
<sequence length="224" mass="25246">MSQVIRTAIIDDQELLLQQMKMLLELSAHGIRCTLLSTSVEGFFDQLFEEQLELDIILLDLDLRGEKSIVHLPKIKRLTKDAKVIMVTGHDNPKLLAKAVEAGADGYFVKRTDPQPDLAEVVKLTYAGGAFLEPSISANLLKAFQNRKLPHHQVNIGELSKNLNIILVKREIEVLDGLLQEKSYQEIADDNHISINTVRHYVKGLYQKIGVSSRRELIEKVVNS</sequence>
<dbReference type="Proteomes" id="UP000029736">
    <property type="component" value="Unassembled WGS sequence"/>
</dbReference>
<dbReference type="PANTHER" id="PTHR43214:SF43">
    <property type="entry name" value="TWO-COMPONENT RESPONSE REGULATOR"/>
    <property type="match status" value="1"/>
</dbReference>
<evidence type="ECO:0000313" key="5">
    <source>
        <dbReference type="EMBL" id="KGE88404.1"/>
    </source>
</evidence>
<dbReference type="AlphaFoldDB" id="A0A098S763"/>
<proteinExistence type="predicted"/>
<dbReference type="SUPFAM" id="SSF46894">
    <property type="entry name" value="C-terminal effector domain of the bipartite response regulators"/>
    <property type="match status" value="1"/>
</dbReference>
<keyword evidence="1" id="KW-0238">DNA-binding</keyword>
<dbReference type="OrthoDB" id="9797341at2"/>
<gene>
    <name evidence="5" type="ORF">IX84_09435</name>
</gene>
<feature type="modified residue" description="4-aspartylphosphate" evidence="2">
    <location>
        <position position="60"/>
    </location>
</feature>
<accession>A0A098S763</accession>